<organism evidence="2 3">
    <name type="scientific">Tegillarca granosa</name>
    <name type="common">Malaysian cockle</name>
    <name type="synonym">Anadara granosa</name>
    <dbReference type="NCBI Taxonomy" id="220873"/>
    <lineage>
        <taxon>Eukaryota</taxon>
        <taxon>Metazoa</taxon>
        <taxon>Spiralia</taxon>
        <taxon>Lophotrochozoa</taxon>
        <taxon>Mollusca</taxon>
        <taxon>Bivalvia</taxon>
        <taxon>Autobranchia</taxon>
        <taxon>Pteriomorphia</taxon>
        <taxon>Arcoida</taxon>
        <taxon>Arcoidea</taxon>
        <taxon>Arcidae</taxon>
        <taxon>Tegillarca</taxon>
    </lineage>
</organism>
<proteinExistence type="predicted"/>
<accession>A0ABQ9E889</accession>
<comment type="caution">
    <text evidence="2">The sequence shown here is derived from an EMBL/GenBank/DDBJ whole genome shotgun (WGS) entry which is preliminary data.</text>
</comment>
<feature type="transmembrane region" description="Helical" evidence="1">
    <location>
        <begin position="162"/>
        <end position="182"/>
    </location>
</feature>
<keyword evidence="1" id="KW-0472">Membrane</keyword>
<sequence>MNHTMDNSSKLVSESKVSEFHCGPGDLMGPLGLLVQFALALLAFTSLIVKRFCEPTYERRPWKIWFFDTSKQALGAAVIHFANVYLADMFTGDPCTWYFMSFLLDSTIGLVVIYLGLKFTQVIVRKYSCDSLKFGEYGNPAQCNAWVGQCGLYILVMIVEKILMTLLVLFDFWKAAFIFWVVDNFLKRKIKGTKTIYVSDNDHSVKYNKSREQVLCYNKIEKAEDFDTDLLGSTDEEFDLRHRSSDGTERLLA</sequence>
<evidence type="ECO:0000313" key="3">
    <source>
        <dbReference type="Proteomes" id="UP001217089"/>
    </source>
</evidence>
<evidence type="ECO:0000313" key="2">
    <source>
        <dbReference type="EMBL" id="KAJ8301566.1"/>
    </source>
</evidence>
<dbReference type="Proteomes" id="UP001217089">
    <property type="component" value="Unassembled WGS sequence"/>
</dbReference>
<feature type="transmembrane region" description="Helical" evidence="1">
    <location>
        <begin position="97"/>
        <end position="117"/>
    </location>
</feature>
<feature type="transmembrane region" description="Helical" evidence="1">
    <location>
        <begin position="33"/>
        <end position="53"/>
    </location>
</feature>
<keyword evidence="1" id="KW-0812">Transmembrane</keyword>
<name>A0ABQ9E889_TEGGR</name>
<dbReference type="InterPro" id="IPR022127">
    <property type="entry name" value="STIMATE/YPL162C"/>
</dbReference>
<dbReference type="Pfam" id="PF12400">
    <property type="entry name" value="STIMATE"/>
    <property type="match status" value="1"/>
</dbReference>
<protein>
    <submittedName>
        <fullName evidence="2">Uncharacterized protein</fullName>
    </submittedName>
</protein>
<gene>
    <name evidence="2" type="ORF">KUTeg_020553</name>
</gene>
<keyword evidence="1" id="KW-1133">Transmembrane helix</keyword>
<dbReference type="PANTHER" id="PTHR31735">
    <property type="entry name" value="VACUOLAR MEMBRANE PROTEIN YPL162C"/>
    <property type="match status" value="1"/>
</dbReference>
<evidence type="ECO:0000256" key="1">
    <source>
        <dbReference type="SAM" id="Phobius"/>
    </source>
</evidence>
<keyword evidence="3" id="KW-1185">Reference proteome</keyword>
<dbReference type="PANTHER" id="PTHR31735:SF1">
    <property type="entry name" value="VACUOLAR MEMBRANE PROTEIN YPL162C"/>
    <property type="match status" value="1"/>
</dbReference>
<reference evidence="2 3" key="1">
    <citation type="submission" date="2022-12" db="EMBL/GenBank/DDBJ databases">
        <title>Chromosome-level genome of Tegillarca granosa.</title>
        <authorList>
            <person name="Kim J."/>
        </authorList>
    </citation>
    <scope>NUCLEOTIDE SEQUENCE [LARGE SCALE GENOMIC DNA]</scope>
    <source>
        <strain evidence="2">Teg-2019</strain>
        <tissue evidence="2">Adductor muscle</tissue>
    </source>
</reference>
<dbReference type="EMBL" id="JARBDR010000918">
    <property type="protein sequence ID" value="KAJ8301566.1"/>
    <property type="molecule type" value="Genomic_DNA"/>
</dbReference>